<proteinExistence type="predicted"/>
<evidence type="ECO:0000313" key="3">
    <source>
        <dbReference type="Proteomes" id="UP000542813"/>
    </source>
</evidence>
<dbReference type="EMBL" id="JACHMM010000001">
    <property type="protein sequence ID" value="MBB5791704.1"/>
    <property type="molecule type" value="Genomic_DNA"/>
</dbReference>
<accession>A0A7W9GX91</accession>
<dbReference type="GO" id="GO:0016829">
    <property type="term" value="F:lyase activity"/>
    <property type="evidence" value="ECO:0007669"/>
    <property type="project" value="InterPro"/>
</dbReference>
<sequence length="762" mass="83558">MLPTPFLLDDADGLRARLAALGPGDGRRFQLWELLRNAARTAPADYGWFVPFVAVMTREPDDVARARELIFTYLRKLEPMSFCSGLQFHFWCFAFPHAKVALYFQWLTTVGAFSDDEIRDISRALVKYHFVNFHHGLRTKPEPECVDNQALSLCLSTAIVGHLFADGSAMARLMLRDAMRRLPGMLGDMPTSGYSGEGSAYMDCVNGPAVPLATEVLERVGGYRDVLFAPAPPGGARPVNVLRMVARSFMPGGLLLPWDNYGYQFGVRSTLAYGARRTGEALFHRVLDEEVIWTYDIGIGWAYDDLVWTLIWWPDGVRSASGDDGSGDGRRWYQPGVGAALVSTDGDRYALQHWDPSTPGMPTRSHVNPNAVLFTGYRTPISADGSPAEGAAHRFQFPDTWREVGFLAIDTESRYNYGDGCAGAHSVIVLDGLESMMAHGEYEQTASTAADLAAGWVEADVTPIYRENVPDVAEVRRRTRLHRDRVFTVADRVRAGAPHTVASRFLFRPSVAPIDGGVRVCTPEGVTLQLVEVLGDTEVTLEEVAHHPAKPDGRSVLVDFTSRGADVRRLFVALISRTIEVRQPVPSFAVVADPSSSLSFDAAVAALAVSPHRVPMGLPAYLEAELPHAQRWWYRATVPKEPGPAWLRLPVGMHEPRLFVDGDEVDLSPFATSRELIAPHVALPPSLEDAESVDVVLRVDVPRGHYDGQGDGTIAMTGGVAVGYPADEELIRSVTHEDGVVTLVTSHDEYRISVDDLVGVTA</sequence>
<evidence type="ECO:0000313" key="2">
    <source>
        <dbReference type="EMBL" id="MBB5791704.1"/>
    </source>
</evidence>
<dbReference type="InterPro" id="IPR012480">
    <property type="entry name" value="Hepar_II_III_C"/>
</dbReference>
<evidence type="ECO:0000259" key="1">
    <source>
        <dbReference type="Pfam" id="PF07940"/>
    </source>
</evidence>
<keyword evidence="3" id="KW-1185">Reference proteome</keyword>
<dbReference type="Gene3D" id="2.70.98.70">
    <property type="match status" value="1"/>
</dbReference>
<comment type="caution">
    <text evidence="2">The sequence shown here is derived from an EMBL/GenBank/DDBJ whole genome shotgun (WGS) entry which is preliminary data.</text>
</comment>
<organism evidence="2 3">
    <name type="scientific">Jiangella mangrovi</name>
    <dbReference type="NCBI Taxonomy" id="1524084"/>
    <lineage>
        <taxon>Bacteria</taxon>
        <taxon>Bacillati</taxon>
        <taxon>Actinomycetota</taxon>
        <taxon>Actinomycetes</taxon>
        <taxon>Jiangellales</taxon>
        <taxon>Jiangellaceae</taxon>
        <taxon>Jiangella</taxon>
    </lineage>
</organism>
<dbReference type="Proteomes" id="UP000542813">
    <property type="component" value="Unassembled WGS sequence"/>
</dbReference>
<dbReference type="Pfam" id="PF07940">
    <property type="entry name" value="Hepar_II_III_C"/>
    <property type="match status" value="1"/>
</dbReference>
<gene>
    <name evidence="2" type="ORF">HD601_006279</name>
</gene>
<reference evidence="2 3" key="1">
    <citation type="submission" date="2020-08" db="EMBL/GenBank/DDBJ databases">
        <title>Sequencing the genomes of 1000 actinobacteria strains.</title>
        <authorList>
            <person name="Klenk H.-P."/>
        </authorList>
    </citation>
    <scope>NUCLEOTIDE SEQUENCE [LARGE SCALE GENOMIC DNA]</scope>
    <source>
        <strain evidence="2 3">DSM 102122</strain>
    </source>
</reference>
<feature type="domain" description="Heparinase II/III-like C-terminal" evidence="1">
    <location>
        <begin position="424"/>
        <end position="549"/>
    </location>
</feature>
<protein>
    <recommendedName>
        <fullName evidence="1">Heparinase II/III-like C-terminal domain-containing protein</fullName>
    </recommendedName>
</protein>
<dbReference type="AlphaFoldDB" id="A0A7W9GX91"/>
<name>A0A7W9GX91_9ACTN</name>
<dbReference type="RefSeq" id="WP_184828681.1">
    <property type="nucleotide sequence ID" value="NZ_JACHMM010000001.1"/>
</dbReference>